<evidence type="ECO:0000313" key="2">
    <source>
        <dbReference type="EMBL" id="EKX36005.1"/>
    </source>
</evidence>
<sequence length="125" mass="12732">MKVFAGLLCMIGCALAVSTPSQSIMSNRLAMASANTMRLRGGFGRSKAQSEAKPVSNTNPVASLVGTVFKAVVSPMGLLAAAAYGAFRALEECKCLKKNNKPKAVEAAKASSSSKGCLGLGCCGL</sequence>
<organism evidence="2">
    <name type="scientific">Guillardia theta (strain CCMP2712)</name>
    <name type="common">Cryptophyte</name>
    <dbReference type="NCBI Taxonomy" id="905079"/>
    <lineage>
        <taxon>Eukaryota</taxon>
        <taxon>Cryptophyceae</taxon>
        <taxon>Pyrenomonadales</taxon>
        <taxon>Geminigeraceae</taxon>
        <taxon>Guillardia</taxon>
    </lineage>
</organism>
<dbReference type="KEGG" id="gtt:GUITHDRAFT_117790"/>
<reference evidence="3" key="3">
    <citation type="submission" date="2015-06" db="UniProtKB">
        <authorList>
            <consortium name="EnsemblProtists"/>
        </authorList>
    </citation>
    <scope>IDENTIFICATION</scope>
</reference>
<evidence type="ECO:0000313" key="3">
    <source>
        <dbReference type="EnsemblProtists" id="EKX36005"/>
    </source>
</evidence>
<name>L1IJL4_GUITC</name>
<reference evidence="4" key="2">
    <citation type="submission" date="2012-11" db="EMBL/GenBank/DDBJ databases">
        <authorList>
            <person name="Kuo A."/>
            <person name="Curtis B.A."/>
            <person name="Tanifuji G."/>
            <person name="Burki F."/>
            <person name="Gruber A."/>
            <person name="Irimia M."/>
            <person name="Maruyama S."/>
            <person name="Arias M.C."/>
            <person name="Ball S.G."/>
            <person name="Gile G.H."/>
            <person name="Hirakawa Y."/>
            <person name="Hopkins J.F."/>
            <person name="Rensing S.A."/>
            <person name="Schmutz J."/>
            <person name="Symeonidi A."/>
            <person name="Elias M."/>
            <person name="Eveleigh R.J."/>
            <person name="Herman E.K."/>
            <person name="Klute M.J."/>
            <person name="Nakayama T."/>
            <person name="Obornik M."/>
            <person name="Reyes-Prieto A."/>
            <person name="Armbrust E.V."/>
            <person name="Aves S.J."/>
            <person name="Beiko R.G."/>
            <person name="Coutinho P."/>
            <person name="Dacks J.B."/>
            <person name="Durnford D.G."/>
            <person name="Fast N.M."/>
            <person name="Green B.R."/>
            <person name="Grisdale C."/>
            <person name="Hempe F."/>
            <person name="Henrissat B."/>
            <person name="Hoppner M.P."/>
            <person name="Ishida K.-I."/>
            <person name="Kim E."/>
            <person name="Koreny L."/>
            <person name="Kroth P.G."/>
            <person name="Liu Y."/>
            <person name="Malik S.-B."/>
            <person name="Maier U.G."/>
            <person name="McRose D."/>
            <person name="Mock T."/>
            <person name="Neilson J.A."/>
            <person name="Onodera N.T."/>
            <person name="Poole A.M."/>
            <person name="Pritham E.J."/>
            <person name="Richards T.A."/>
            <person name="Rocap G."/>
            <person name="Roy S.W."/>
            <person name="Sarai C."/>
            <person name="Schaack S."/>
            <person name="Shirato S."/>
            <person name="Slamovits C.H."/>
            <person name="Spencer D.F."/>
            <person name="Suzuki S."/>
            <person name="Worden A.Z."/>
            <person name="Zauner S."/>
            <person name="Barry K."/>
            <person name="Bell C."/>
            <person name="Bharti A.K."/>
            <person name="Crow J.A."/>
            <person name="Grimwood J."/>
            <person name="Kramer R."/>
            <person name="Lindquist E."/>
            <person name="Lucas S."/>
            <person name="Salamov A."/>
            <person name="McFadden G.I."/>
            <person name="Lane C.E."/>
            <person name="Keeling P.J."/>
            <person name="Gray M.W."/>
            <person name="Grigoriev I.V."/>
            <person name="Archibald J.M."/>
        </authorList>
    </citation>
    <scope>NUCLEOTIDE SEQUENCE</scope>
    <source>
        <strain evidence="4">CCMP2712</strain>
    </source>
</reference>
<keyword evidence="1" id="KW-0732">Signal</keyword>
<dbReference type="Proteomes" id="UP000011087">
    <property type="component" value="Unassembled WGS sequence"/>
</dbReference>
<dbReference type="GeneID" id="17292744"/>
<reference evidence="2 4" key="1">
    <citation type="journal article" date="2012" name="Nature">
        <title>Algal genomes reveal evolutionary mosaicism and the fate of nucleomorphs.</title>
        <authorList>
            <consortium name="DOE Joint Genome Institute"/>
            <person name="Curtis B.A."/>
            <person name="Tanifuji G."/>
            <person name="Burki F."/>
            <person name="Gruber A."/>
            <person name="Irimia M."/>
            <person name="Maruyama S."/>
            <person name="Arias M.C."/>
            <person name="Ball S.G."/>
            <person name="Gile G.H."/>
            <person name="Hirakawa Y."/>
            <person name="Hopkins J.F."/>
            <person name="Kuo A."/>
            <person name="Rensing S.A."/>
            <person name="Schmutz J."/>
            <person name="Symeonidi A."/>
            <person name="Elias M."/>
            <person name="Eveleigh R.J."/>
            <person name="Herman E.K."/>
            <person name="Klute M.J."/>
            <person name="Nakayama T."/>
            <person name="Obornik M."/>
            <person name="Reyes-Prieto A."/>
            <person name="Armbrust E.V."/>
            <person name="Aves S.J."/>
            <person name="Beiko R.G."/>
            <person name="Coutinho P."/>
            <person name="Dacks J.B."/>
            <person name="Durnford D.G."/>
            <person name="Fast N.M."/>
            <person name="Green B.R."/>
            <person name="Grisdale C.J."/>
            <person name="Hempel F."/>
            <person name="Henrissat B."/>
            <person name="Hoppner M.P."/>
            <person name="Ishida K."/>
            <person name="Kim E."/>
            <person name="Koreny L."/>
            <person name="Kroth P.G."/>
            <person name="Liu Y."/>
            <person name="Malik S.B."/>
            <person name="Maier U.G."/>
            <person name="McRose D."/>
            <person name="Mock T."/>
            <person name="Neilson J.A."/>
            <person name="Onodera N.T."/>
            <person name="Poole A.M."/>
            <person name="Pritham E.J."/>
            <person name="Richards T.A."/>
            <person name="Rocap G."/>
            <person name="Roy S.W."/>
            <person name="Sarai C."/>
            <person name="Schaack S."/>
            <person name="Shirato S."/>
            <person name="Slamovits C.H."/>
            <person name="Spencer D.F."/>
            <person name="Suzuki S."/>
            <person name="Worden A.Z."/>
            <person name="Zauner S."/>
            <person name="Barry K."/>
            <person name="Bell C."/>
            <person name="Bharti A.K."/>
            <person name="Crow J.A."/>
            <person name="Grimwood J."/>
            <person name="Kramer R."/>
            <person name="Lindquist E."/>
            <person name="Lucas S."/>
            <person name="Salamov A."/>
            <person name="McFadden G.I."/>
            <person name="Lane C.E."/>
            <person name="Keeling P.J."/>
            <person name="Gray M.W."/>
            <person name="Grigoriev I.V."/>
            <person name="Archibald J.M."/>
        </authorList>
    </citation>
    <scope>NUCLEOTIDE SEQUENCE</scope>
    <source>
        <strain evidence="2 4">CCMP2712</strain>
    </source>
</reference>
<evidence type="ECO:0000256" key="1">
    <source>
        <dbReference type="SAM" id="SignalP"/>
    </source>
</evidence>
<feature type="signal peptide" evidence="1">
    <location>
        <begin position="1"/>
        <end position="16"/>
    </location>
</feature>
<dbReference type="EnsemblProtists" id="EKX36005">
    <property type="protein sequence ID" value="EKX36005"/>
    <property type="gene ID" value="GUITHDRAFT_117790"/>
</dbReference>
<dbReference type="EMBL" id="JH993080">
    <property type="protein sequence ID" value="EKX36005.1"/>
    <property type="molecule type" value="Genomic_DNA"/>
</dbReference>
<dbReference type="PaxDb" id="55529-EKX36005"/>
<gene>
    <name evidence="2" type="ORF">GUITHDRAFT_117790</name>
</gene>
<dbReference type="AlphaFoldDB" id="L1IJL4"/>
<proteinExistence type="predicted"/>
<evidence type="ECO:0000313" key="4">
    <source>
        <dbReference type="Proteomes" id="UP000011087"/>
    </source>
</evidence>
<keyword evidence="4" id="KW-1185">Reference proteome</keyword>
<feature type="chain" id="PRO_5008770137" evidence="1">
    <location>
        <begin position="17"/>
        <end position="125"/>
    </location>
</feature>
<accession>L1IJL4</accession>
<dbReference type="RefSeq" id="XP_005822985.1">
    <property type="nucleotide sequence ID" value="XM_005822928.1"/>
</dbReference>
<dbReference type="HOGENOM" id="CLU_1996931_0_0_1"/>
<protein>
    <submittedName>
        <fullName evidence="2 3">Uncharacterized protein</fullName>
    </submittedName>
</protein>